<dbReference type="InterPro" id="IPR003582">
    <property type="entry name" value="ShKT_dom"/>
</dbReference>
<reference evidence="5" key="1">
    <citation type="submission" date="2016-11" db="UniProtKB">
        <authorList>
            <consortium name="WormBaseParasite"/>
        </authorList>
    </citation>
    <scope>IDENTIFICATION</scope>
</reference>
<keyword evidence="1" id="KW-1015">Disulfide bond</keyword>
<dbReference type="Gene3D" id="1.10.10.1940">
    <property type="match status" value="1"/>
</dbReference>
<dbReference type="SMART" id="SM00254">
    <property type="entry name" value="ShKT"/>
    <property type="match status" value="2"/>
</dbReference>
<evidence type="ECO:0000313" key="5">
    <source>
        <dbReference type="WBParaSite" id="L893_g27217.t1"/>
    </source>
</evidence>
<feature type="transmembrane region" description="Helical" evidence="2">
    <location>
        <begin position="33"/>
        <end position="56"/>
    </location>
</feature>
<name>A0A1I7ZKI3_9BILA</name>
<accession>A0A1I7ZKI3</accession>
<comment type="caution">
    <text evidence="1">Lacks conserved residue(s) required for the propagation of feature annotation.</text>
</comment>
<keyword evidence="2" id="KW-0472">Membrane</keyword>
<feature type="disulfide bond" evidence="1">
    <location>
        <begin position="79"/>
        <end position="92"/>
    </location>
</feature>
<keyword evidence="2" id="KW-1133">Transmembrane helix</keyword>
<evidence type="ECO:0000313" key="4">
    <source>
        <dbReference type="Proteomes" id="UP000095287"/>
    </source>
</evidence>
<dbReference type="PROSITE" id="PS51670">
    <property type="entry name" value="SHKT"/>
    <property type="match status" value="2"/>
</dbReference>
<sequence>MRRKVQREVNGSAPMVIVEDVCIAQQKCQVTRLLVLTGLNTPMTLSSQLAVVYFFMVKILLVNSDTCRDYSTFCSYVVCSSPQATRYCMRSCGYCQDWRTQLAPQTPPWSRYKAHEDMYRNRNDRHSRPQYSSVAYEATFEPQNPPVQNPLESTGVICVDSSKVNCTDVRSRGACSHSLSKEYCPKSCNYCVSQHRHSGMCFHFVFLLLQQSREVALPRAWADLSNLGWHTISVLMTNGRMSFESLMVLQLSIFRSSRKL</sequence>
<organism evidence="4 5">
    <name type="scientific">Steinernema glaseri</name>
    <dbReference type="NCBI Taxonomy" id="37863"/>
    <lineage>
        <taxon>Eukaryota</taxon>
        <taxon>Metazoa</taxon>
        <taxon>Ecdysozoa</taxon>
        <taxon>Nematoda</taxon>
        <taxon>Chromadorea</taxon>
        <taxon>Rhabditida</taxon>
        <taxon>Tylenchina</taxon>
        <taxon>Panagrolaimomorpha</taxon>
        <taxon>Strongyloidoidea</taxon>
        <taxon>Steinernematidae</taxon>
        <taxon>Steinernema</taxon>
    </lineage>
</organism>
<dbReference type="AlphaFoldDB" id="A0A1I7ZKI3"/>
<keyword evidence="4" id="KW-1185">Reference proteome</keyword>
<feature type="domain" description="ShKT" evidence="3">
    <location>
        <begin position="67"/>
        <end position="95"/>
    </location>
</feature>
<dbReference type="Pfam" id="PF01549">
    <property type="entry name" value="ShK"/>
    <property type="match status" value="1"/>
</dbReference>
<protein>
    <submittedName>
        <fullName evidence="5">ShKT domain-containing protein</fullName>
    </submittedName>
</protein>
<keyword evidence="2" id="KW-0812">Transmembrane</keyword>
<feature type="domain" description="ShKT" evidence="3">
    <location>
        <begin position="158"/>
        <end position="191"/>
    </location>
</feature>
<proteinExistence type="predicted"/>
<feature type="disulfide bond" evidence="1">
    <location>
        <begin position="166"/>
        <end position="184"/>
    </location>
</feature>
<evidence type="ECO:0000256" key="2">
    <source>
        <dbReference type="SAM" id="Phobius"/>
    </source>
</evidence>
<dbReference type="WBParaSite" id="L893_g27217.t1">
    <property type="protein sequence ID" value="L893_g27217.t1"/>
    <property type="gene ID" value="L893_g27217"/>
</dbReference>
<dbReference type="Proteomes" id="UP000095287">
    <property type="component" value="Unplaced"/>
</dbReference>
<evidence type="ECO:0000259" key="3">
    <source>
        <dbReference type="PROSITE" id="PS51670"/>
    </source>
</evidence>
<feature type="disulfide bond" evidence="1">
    <location>
        <begin position="175"/>
        <end position="188"/>
    </location>
</feature>
<evidence type="ECO:0000256" key="1">
    <source>
        <dbReference type="PROSITE-ProRule" id="PRU01005"/>
    </source>
</evidence>